<dbReference type="AlphaFoldDB" id="A0A5Q2FCJ8"/>
<dbReference type="PIRSF" id="PIRSF016660">
    <property type="entry name" value="YedI"/>
    <property type="match status" value="1"/>
</dbReference>
<dbReference type="GO" id="GO:0005886">
    <property type="term" value="C:plasma membrane"/>
    <property type="evidence" value="ECO:0007669"/>
    <property type="project" value="TreeGrafter"/>
</dbReference>
<dbReference type="RefSeq" id="WP_153571681.1">
    <property type="nucleotide sequence ID" value="NZ_CP045725.1"/>
</dbReference>
<dbReference type="Proteomes" id="UP000386847">
    <property type="component" value="Chromosome"/>
</dbReference>
<feature type="transmembrane region" description="Helical" evidence="2">
    <location>
        <begin position="209"/>
        <end position="234"/>
    </location>
</feature>
<reference evidence="3 4" key="1">
    <citation type="submission" date="2019-10" db="EMBL/GenBank/DDBJ databases">
        <title>Genomic analysis of Raineyella sp. CBA3103.</title>
        <authorList>
            <person name="Roh S.W."/>
        </authorList>
    </citation>
    <scope>NUCLEOTIDE SEQUENCE [LARGE SCALE GENOMIC DNA]</scope>
    <source>
        <strain evidence="3 4">CBA3103</strain>
    </source>
</reference>
<dbReference type="Pfam" id="PF05661">
    <property type="entry name" value="DUF808"/>
    <property type="match status" value="1"/>
</dbReference>
<evidence type="ECO:0000256" key="2">
    <source>
        <dbReference type="SAM" id="Phobius"/>
    </source>
</evidence>
<feature type="compositionally biased region" description="Basic and acidic residues" evidence="1">
    <location>
        <begin position="324"/>
        <end position="335"/>
    </location>
</feature>
<dbReference type="KEGG" id="rain:Rai3103_05190"/>
<dbReference type="InterPro" id="IPR008526">
    <property type="entry name" value="YedI"/>
</dbReference>
<organism evidence="3 4">
    <name type="scientific">Raineyella fluvialis</name>
    <dbReference type="NCBI Taxonomy" id="2662261"/>
    <lineage>
        <taxon>Bacteria</taxon>
        <taxon>Bacillati</taxon>
        <taxon>Actinomycetota</taxon>
        <taxon>Actinomycetes</taxon>
        <taxon>Propionibacteriales</taxon>
        <taxon>Propionibacteriaceae</taxon>
        <taxon>Raineyella</taxon>
    </lineage>
</organism>
<feature type="transmembrane region" description="Helical" evidence="2">
    <location>
        <begin position="65"/>
        <end position="93"/>
    </location>
</feature>
<dbReference type="PANTHER" id="PTHR30503">
    <property type="entry name" value="INNER MEMBRANE PROTEIN YEDI"/>
    <property type="match status" value="1"/>
</dbReference>
<feature type="region of interest" description="Disordered" evidence="1">
    <location>
        <begin position="307"/>
        <end position="335"/>
    </location>
</feature>
<proteinExistence type="predicted"/>
<name>A0A5Q2FCJ8_9ACTN</name>
<keyword evidence="4" id="KW-1185">Reference proteome</keyword>
<accession>A0A5Q2FCJ8</accession>
<dbReference type="PANTHER" id="PTHR30503:SF3">
    <property type="entry name" value="INNER MEMBRANE PROTEIN YEDI"/>
    <property type="match status" value="1"/>
</dbReference>
<feature type="transmembrane region" description="Helical" evidence="2">
    <location>
        <begin position="166"/>
        <end position="188"/>
    </location>
</feature>
<dbReference type="EMBL" id="CP045725">
    <property type="protein sequence ID" value="QGF23154.1"/>
    <property type="molecule type" value="Genomic_DNA"/>
</dbReference>
<evidence type="ECO:0000256" key="1">
    <source>
        <dbReference type="SAM" id="MobiDB-lite"/>
    </source>
</evidence>
<keyword evidence="2" id="KW-1133">Transmembrane helix</keyword>
<gene>
    <name evidence="3" type="ORF">Rai3103_05190</name>
</gene>
<evidence type="ECO:0000313" key="3">
    <source>
        <dbReference type="EMBL" id="QGF23154.1"/>
    </source>
</evidence>
<sequence length="335" mass="34641">MAGGLAALLDDVAMIAKAASATSTKTVGVVVDDTAVAPQYVAGIHPSRELPVVWRIGRGSLLNKAILIAVLLVLDRFLPVVLTPLLMLGGLYLSFEGAEKVLEAFRGGHGEDGPSGPAVERGADSEKALIRGAVRTDFILSAEIMVISLAGVNAGQGAGMGLVPKMLTLAVVGVVLTVLVYGVVALIVKMDDMGLALKERERPATQRIGAALVRAMPTVLSVLSTVGIAAMLWVGGHILISGANTLGWHAPADLLHHLAAPAHEVPGVGGFLAWLIDTLGSGVVALVIGGVLTSIAHLLPFRRHDAHESAEARTSAQTEGPARTPKEDGPRQRDA</sequence>
<keyword evidence="2" id="KW-0812">Transmembrane</keyword>
<keyword evidence="2" id="KW-0472">Membrane</keyword>
<feature type="transmembrane region" description="Helical" evidence="2">
    <location>
        <begin position="271"/>
        <end position="299"/>
    </location>
</feature>
<protein>
    <submittedName>
        <fullName evidence="3">DUF808 family protein</fullName>
    </submittedName>
</protein>
<evidence type="ECO:0000313" key="4">
    <source>
        <dbReference type="Proteomes" id="UP000386847"/>
    </source>
</evidence>